<protein>
    <recommendedName>
        <fullName evidence="4">Fenitrothion hydrolase</fullName>
    </recommendedName>
</protein>
<sequence>MRALTEAVSRGEILAHGIGGRSDLPVAPWLATYAGVAVVAVSFFVATALWAKPRWEGRPGEARLDVLGRIVDSALARASARTLGVLLLVGFLVVGWMGPDDLGRANPAPTWFYAWFWVGLVPLSLLFGPVWKRLNPLRTIASAASILNPAQVRLPQAVGMWPAVVGLVAFLWLELVYDGAASPRTVAWFVFWYAVVQVVAGVVFGPRWFERGDGFEVYSTMVSRASPWGRDAHGRLVLRNPMRGIAETPASPALTPVVVTVLGSTVFDGISRSSWWAGRIADTTRAEYLLVGTVGLAGAIAAVGATFGLAVALTRGFVAADRANGRGVAALFAPSLIPIAIGYTFAHYLSFAIFQGQQGYLLANDPLGRGWDLLGLTGRTVDYTIVTTSQIAFLQIAAIVVGHVVAVLSAHDRSLAVLRRGDGMRGQYPLVLVMIAYTGGGIVLLAGG</sequence>
<accession>A0A7Y9ZK78</accession>
<feature type="transmembrane region" description="Helical" evidence="1">
    <location>
        <begin position="391"/>
        <end position="408"/>
    </location>
</feature>
<dbReference type="RefSeq" id="WP_179648713.1">
    <property type="nucleotide sequence ID" value="NZ_JACBZM010000001.1"/>
</dbReference>
<comment type="caution">
    <text evidence="2">The sequence shown here is derived from an EMBL/GenBank/DDBJ whole genome shotgun (WGS) entry which is preliminary data.</text>
</comment>
<feature type="transmembrane region" description="Helical" evidence="1">
    <location>
        <begin position="331"/>
        <end position="354"/>
    </location>
</feature>
<dbReference type="EMBL" id="JACBZM010000001">
    <property type="protein sequence ID" value="NYI44996.1"/>
    <property type="molecule type" value="Genomic_DNA"/>
</dbReference>
<feature type="transmembrane region" description="Helical" evidence="1">
    <location>
        <begin position="30"/>
        <end position="51"/>
    </location>
</feature>
<feature type="transmembrane region" description="Helical" evidence="1">
    <location>
        <begin position="110"/>
        <end position="131"/>
    </location>
</feature>
<keyword evidence="1" id="KW-0472">Membrane</keyword>
<feature type="transmembrane region" description="Helical" evidence="1">
    <location>
        <begin position="78"/>
        <end position="98"/>
    </location>
</feature>
<evidence type="ECO:0008006" key="4">
    <source>
        <dbReference type="Google" id="ProtNLM"/>
    </source>
</evidence>
<dbReference type="AlphaFoldDB" id="A0A7Y9ZK78"/>
<feature type="transmembrane region" description="Helical" evidence="1">
    <location>
        <begin position="428"/>
        <end position="447"/>
    </location>
</feature>
<keyword evidence="1" id="KW-0812">Transmembrane</keyword>
<feature type="transmembrane region" description="Helical" evidence="1">
    <location>
        <begin position="152"/>
        <end position="173"/>
    </location>
</feature>
<reference evidence="2 3" key="1">
    <citation type="submission" date="2020-07" db="EMBL/GenBank/DDBJ databases">
        <title>Sequencing the genomes of 1000 actinobacteria strains.</title>
        <authorList>
            <person name="Klenk H.-P."/>
        </authorList>
    </citation>
    <scope>NUCLEOTIDE SEQUENCE [LARGE SCALE GENOMIC DNA]</scope>
    <source>
        <strain evidence="2 3">DSM 15131</strain>
    </source>
</reference>
<proteinExistence type="predicted"/>
<evidence type="ECO:0000313" key="2">
    <source>
        <dbReference type="EMBL" id="NYI44996.1"/>
    </source>
</evidence>
<name>A0A7Y9ZK78_9ACTN</name>
<feature type="transmembrane region" description="Helical" evidence="1">
    <location>
        <begin position="288"/>
        <end position="311"/>
    </location>
</feature>
<gene>
    <name evidence="2" type="ORF">BJ993_002076</name>
</gene>
<feature type="transmembrane region" description="Helical" evidence="1">
    <location>
        <begin position="185"/>
        <end position="205"/>
    </location>
</feature>
<organism evidence="2 3">
    <name type="scientific">Nocardioides aromaticivorans</name>
    <dbReference type="NCBI Taxonomy" id="200618"/>
    <lineage>
        <taxon>Bacteria</taxon>
        <taxon>Bacillati</taxon>
        <taxon>Actinomycetota</taxon>
        <taxon>Actinomycetes</taxon>
        <taxon>Propionibacteriales</taxon>
        <taxon>Nocardioidaceae</taxon>
        <taxon>Nocardioides</taxon>
    </lineage>
</organism>
<keyword evidence="1" id="KW-1133">Transmembrane helix</keyword>
<dbReference type="Proteomes" id="UP000562045">
    <property type="component" value="Unassembled WGS sequence"/>
</dbReference>
<evidence type="ECO:0000256" key="1">
    <source>
        <dbReference type="SAM" id="Phobius"/>
    </source>
</evidence>
<evidence type="ECO:0000313" key="3">
    <source>
        <dbReference type="Proteomes" id="UP000562045"/>
    </source>
</evidence>